<feature type="transmembrane region" description="Helical" evidence="6">
    <location>
        <begin position="494"/>
        <end position="511"/>
    </location>
</feature>
<comment type="caution">
    <text evidence="7">The sequence shown here is derived from an EMBL/GenBank/DDBJ whole genome shotgun (WGS) entry which is preliminary data.</text>
</comment>
<gene>
    <name evidence="7" type="ORF">A1Q1_02558</name>
</gene>
<dbReference type="RefSeq" id="XP_014179295.1">
    <property type="nucleotide sequence ID" value="XM_014323820.1"/>
</dbReference>
<feature type="transmembrane region" description="Helical" evidence="6">
    <location>
        <begin position="214"/>
        <end position="234"/>
    </location>
</feature>
<evidence type="ECO:0000313" key="7">
    <source>
        <dbReference type="EMBL" id="EJT48426.1"/>
    </source>
</evidence>
<accession>J5SZY2</accession>
<dbReference type="OrthoDB" id="5982228at2759"/>
<dbReference type="EMBL" id="ALBS01000204">
    <property type="protein sequence ID" value="EJT48426.1"/>
    <property type="molecule type" value="Genomic_DNA"/>
</dbReference>
<dbReference type="PANTHER" id="PTHR11785:SF353">
    <property type="entry name" value="METHIONINE TRANSPORTER (EUROFUNG)"/>
    <property type="match status" value="1"/>
</dbReference>
<reference evidence="7 8" key="1">
    <citation type="journal article" date="2012" name="Eukaryot. Cell">
        <title>Draft genome sequence of CBS 2479, the standard type strain of Trichosporon asahii.</title>
        <authorList>
            <person name="Yang R.Y."/>
            <person name="Li H.T."/>
            <person name="Zhu H."/>
            <person name="Zhou G.P."/>
            <person name="Wang M."/>
            <person name="Wang L."/>
        </authorList>
    </citation>
    <scope>NUCLEOTIDE SEQUENCE [LARGE SCALE GENOMIC DNA]</scope>
    <source>
        <strain evidence="8">ATCC 90039 / CBS 2479 / JCM 2466 / KCTC 7840 / NCYC 2677 / UAMH 7654</strain>
    </source>
</reference>
<feature type="transmembrane region" description="Helical" evidence="6">
    <location>
        <begin position="70"/>
        <end position="90"/>
    </location>
</feature>
<dbReference type="KEGG" id="tasa:A1Q1_02558"/>
<evidence type="ECO:0000256" key="6">
    <source>
        <dbReference type="SAM" id="Phobius"/>
    </source>
</evidence>
<dbReference type="Proteomes" id="UP000002748">
    <property type="component" value="Unassembled WGS sequence"/>
</dbReference>
<feature type="transmembrane region" description="Helical" evidence="6">
    <location>
        <begin position="176"/>
        <end position="202"/>
    </location>
</feature>
<dbReference type="GO" id="GO:0015179">
    <property type="term" value="F:L-amino acid transmembrane transporter activity"/>
    <property type="evidence" value="ECO:0007669"/>
    <property type="project" value="TreeGrafter"/>
</dbReference>
<evidence type="ECO:0000256" key="5">
    <source>
        <dbReference type="SAM" id="MobiDB-lite"/>
    </source>
</evidence>
<proteinExistence type="predicted"/>
<dbReference type="InterPro" id="IPR050598">
    <property type="entry name" value="AminoAcid_Transporter"/>
</dbReference>
<dbReference type="VEuPathDB" id="FungiDB:A1Q1_02558"/>
<dbReference type="GeneID" id="25986072"/>
<dbReference type="GO" id="GO:0016020">
    <property type="term" value="C:membrane"/>
    <property type="evidence" value="ECO:0007669"/>
    <property type="project" value="UniProtKB-SubCell"/>
</dbReference>
<feature type="transmembrane region" description="Helical" evidence="6">
    <location>
        <begin position="328"/>
        <end position="347"/>
    </location>
</feature>
<dbReference type="PANTHER" id="PTHR11785">
    <property type="entry name" value="AMINO ACID TRANSPORTER"/>
    <property type="match status" value="1"/>
</dbReference>
<feature type="transmembrane region" description="Helical" evidence="6">
    <location>
        <begin position="523"/>
        <end position="545"/>
    </location>
</feature>
<keyword evidence="2 6" id="KW-0812">Transmembrane</keyword>
<feature type="transmembrane region" description="Helical" evidence="6">
    <location>
        <begin position="447"/>
        <end position="473"/>
    </location>
</feature>
<evidence type="ECO:0000313" key="8">
    <source>
        <dbReference type="Proteomes" id="UP000002748"/>
    </source>
</evidence>
<protein>
    <submittedName>
        <fullName evidence="7">High-affinity methionine permease</fullName>
    </submittedName>
</protein>
<dbReference type="Gene3D" id="1.20.1740.10">
    <property type="entry name" value="Amino acid/polyamine transporter I"/>
    <property type="match status" value="1"/>
</dbReference>
<feature type="region of interest" description="Disordered" evidence="5">
    <location>
        <begin position="587"/>
        <end position="610"/>
    </location>
</feature>
<feature type="transmembrane region" description="Helical" evidence="6">
    <location>
        <begin position="132"/>
        <end position="156"/>
    </location>
</feature>
<name>J5SZY2_TRIAS</name>
<dbReference type="InterPro" id="IPR002293">
    <property type="entry name" value="AA/rel_permease1"/>
</dbReference>
<feature type="transmembrane region" description="Helical" evidence="6">
    <location>
        <begin position="421"/>
        <end position="441"/>
    </location>
</feature>
<evidence type="ECO:0000256" key="1">
    <source>
        <dbReference type="ARBA" id="ARBA00004141"/>
    </source>
</evidence>
<dbReference type="AlphaFoldDB" id="J5SZY2"/>
<keyword evidence="3 6" id="KW-1133">Transmembrane helix</keyword>
<evidence type="ECO:0000256" key="3">
    <source>
        <dbReference type="ARBA" id="ARBA00022989"/>
    </source>
</evidence>
<dbReference type="Pfam" id="PF13520">
    <property type="entry name" value="AA_permease_2"/>
    <property type="match status" value="1"/>
</dbReference>
<comment type="subcellular location">
    <subcellularLocation>
        <location evidence="1">Membrane</location>
        <topology evidence="1">Multi-pass membrane protein</topology>
    </subcellularLocation>
</comment>
<evidence type="ECO:0000256" key="4">
    <source>
        <dbReference type="ARBA" id="ARBA00023136"/>
    </source>
</evidence>
<organism evidence="7 8">
    <name type="scientific">Trichosporon asahii var. asahii (strain ATCC 90039 / CBS 2479 / JCM 2466 / KCTC 7840 / NBRC 103889/ NCYC 2677 / UAMH 7654)</name>
    <name type="common">Yeast</name>
    <dbReference type="NCBI Taxonomy" id="1186058"/>
    <lineage>
        <taxon>Eukaryota</taxon>
        <taxon>Fungi</taxon>
        <taxon>Dikarya</taxon>
        <taxon>Basidiomycota</taxon>
        <taxon>Agaricomycotina</taxon>
        <taxon>Tremellomycetes</taxon>
        <taxon>Trichosporonales</taxon>
        <taxon>Trichosporonaceae</taxon>
        <taxon>Trichosporon</taxon>
    </lineage>
</organism>
<evidence type="ECO:0000256" key="2">
    <source>
        <dbReference type="ARBA" id="ARBA00022692"/>
    </source>
</evidence>
<feature type="transmembrane region" description="Helical" evidence="6">
    <location>
        <begin position="379"/>
        <end position="400"/>
    </location>
</feature>
<sequence length="610" mass="66096">MSSEKLSSDSKSANYAASVHAASVNDPVHEVLYTDSGVVIGEKGENGAGVTYQSASGAPVEARSPLGYSVGTWTALFLNVSMIVGTGIFSTRGDRHETGKIVSSETFLCAGQSYEGKVPSILQSTGSIGLSLVYWAIGFVLTLAGLSVYLELLSYFPSRSGSEVVYLEQAFPRPRFFFPVAFAVQTIILSFTSGNAIVLATWIFRLCGHTGSEWALKGTAIGAFAAISLVPILSTRFSLFAVNVFGTIKLLTLVFIAIAGFVVLGGKTSIQNPKQNFHNAFAGTRSDGYAQANALVSIIYSYQGFQNTFNVANEVRNPVPTLKKASNAAVIVVAILYTLVNIAYFAAIPKAELASSAQVTATLFFERLFGARAAQGLTILPVLSAIGNILAVIVGQARIIREIGRQGVLPWNRWWVNIRPFGTPIGPVITIWLVTTVMILAPPAGDAFNFVIALQNYPESAFFALMTVGLFVIRRKRAKLGLPRSEYRAWTASVLLFLASKIYLLIMPWVPPSEGINASSFHFFYATPSIVGLAIIAISGGYFWVWGQLLPRWRSYAIRRRVTTWPDGAVGHELVRVPLDELQEWDDKHDPAGRSIHSETTTVVDDPDKA</sequence>
<dbReference type="HOGENOM" id="CLU_013661_0_0_1"/>
<keyword evidence="4 6" id="KW-0472">Membrane</keyword>
<feature type="transmembrane region" description="Helical" evidence="6">
    <location>
        <begin position="240"/>
        <end position="264"/>
    </location>
</feature>